<accession>A0A6A5YIH4</accession>
<reference evidence="2" key="1">
    <citation type="journal article" date="2020" name="Stud. Mycol.">
        <title>101 Dothideomycetes genomes: a test case for predicting lifestyles and emergence of pathogens.</title>
        <authorList>
            <person name="Haridas S."/>
            <person name="Albert R."/>
            <person name="Binder M."/>
            <person name="Bloem J."/>
            <person name="Labutti K."/>
            <person name="Salamov A."/>
            <person name="Andreopoulos B."/>
            <person name="Baker S."/>
            <person name="Barry K."/>
            <person name="Bills G."/>
            <person name="Bluhm B."/>
            <person name="Cannon C."/>
            <person name="Castanera R."/>
            <person name="Culley D."/>
            <person name="Daum C."/>
            <person name="Ezra D."/>
            <person name="Gonzalez J."/>
            <person name="Henrissat B."/>
            <person name="Kuo A."/>
            <person name="Liang C."/>
            <person name="Lipzen A."/>
            <person name="Lutzoni F."/>
            <person name="Magnuson J."/>
            <person name="Mondo S."/>
            <person name="Nolan M."/>
            <person name="Ohm R."/>
            <person name="Pangilinan J."/>
            <person name="Park H.-J."/>
            <person name="Ramirez L."/>
            <person name="Alfaro M."/>
            <person name="Sun H."/>
            <person name="Tritt A."/>
            <person name="Yoshinaga Y."/>
            <person name="Zwiers L.-H."/>
            <person name="Turgeon B."/>
            <person name="Goodwin S."/>
            <person name="Spatafora J."/>
            <person name="Crous P."/>
            <person name="Grigoriev I."/>
        </authorList>
    </citation>
    <scope>NUCLEOTIDE SEQUENCE</scope>
    <source>
        <strain evidence="2">CBS 627.86</strain>
    </source>
</reference>
<sequence length="639" mass="73327">MSTEPFEASAGTYKFSRLEEQEIRLLRCHVDKHGQLIGELKTFPLDDTNLPSFRTVSYTWGEKCYSRRIRIDGQELPVLDSLYPYLRMHLRQTEDADKIWHWIDSLCINQADNSERNSQIKLMGRIYRGAAQCDVWLGEEGEESWRAFKLLDSLHRSLRDRPSQSSKDWIENVLAPRKGPYGDDWTALEKLFARPWWTRVWTAQEFVLSKHTIFCCGTLKMSRSLFRKAIHAIWGLRNKKLKYDGPWNRIRLHEWYRGFGEDEDTKSQSVSLTATLAYLGNHQATDPRDRIYSLCGIVKDPQIAGTPDYNEPVEIVYINLARSFIEVHRSLDIICFASIFRDKKRSPTSLPSWVPDWRATGNVLVGPLMVSQGTKSAIGNLRPLHALGCTAIYSASLCVEPNVAFSADFTTMTCRGIVLDRIDGLAGLPMIRGPDSHREPDELIQPSSSCNTSQELTSGEEFDLLTNVMKCLILDREDHYFNHAVSGINFLKQFASLLSKAVNHDTSLRFTFRAWYAANRKLLIRGWRLEDLVKTFLEKLDLKGHVHDDDFNVRLHDTLVKMRRRFIITSEGLVGMAPQEARKGDVVCILFGCSVPVVLRWCAEQEAYLFTGECYLNGFMNGEGLAGYRDSRKKEFRII</sequence>
<dbReference type="Proteomes" id="UP000799770">
    <property type="component" value="Unassembled WGS sequence"/>
</dbReference>
<dbReference type="InterPro" id="IPR052895">
    <property type="entry name" value="HetReg/Transcr_Mod"/>
</dbReference>
<dbReference type="Pfam" id="PF26639">
    <property type="entry name" value="Het-6_barrel"/>
    <property type="match status" value="1"/>
</dbReference>
<organism evidence="2 3">
    <name type="scientific">Lophiotrema nucula</name>
    <dbReference type="NCBI Taxonomy" id="690887"/>
    <lineage>
        <taxon>Eukaryota</taxon>
        <taxon>Fungi</taxon>
        <taxon>Dikarya</taxon>
        <taxon>Ascomycota</taxon>
        <taxon>Pezizomycotina</taxon>
        <taxon>Dothideomycetes</taxon>
        <taxon>Pleosporomycetidae</taxon>
        <taxon>Pleosporales</taxon>
        <taxon>Lophiotremataceae</taxon>
        <taxon>Lophiotrema</taxon>
    </lineage>
</organism>
<evidence type="ECO:0000313" key="2">
    <source>
        <dbReference type="EMBL" id="KAF2106011.1"/>
    </source>
</evidence>
<proteinExistence type="predicted"/>
<dbReference type="PANTHER" id="PTHR24148">
    <property type="entry name" value="ANKYRIN REPEAT DOMAIN-CONTAINING PROTEIN 39 HOMOLOG-RELATED"/>
    <property type="match status" value="1"/>
</dbReference>
<protein>
    <submittedName>
        <fullName evidence="2">Heterokaryon incompatibility protein-domain-containing protein</fullName>
    </submittedName>
</protein>
<dbReference type="PANTHER" id="PTHR24148:SF64">
    <property type="entry name" value="HETEROKARYON INCOMPATIBILITY DOMAIN-CONTAINING PROTEIN"/>
    <property type="match status" value="1"/>
</dbReference>
<feature type="domain" description="Heterokaryon incompatibility" evidence="1">
    <location>
        <begin position="53"/>
        <end position="205"/>
    </location>
</feature>
<gene>
    <name evidence="2" type="ORF">BDV96DRAFT_508482</name>
</gene>
<name>A0A6A5YIH4_9PLEO</name>
<dbReference type="EMBL" id="ML977368">
    <property type="protein sequence ID" value="KAF2106011.1"/>
    <property type="molecule type" value="Genomic_DNA"/>
</dbReference>
<keyword evidence="3" id="KW-1185">Reference proteome</keyword>
<dbReference type="InterPro" id="IPR010730">
    <property type="entry name" value="HET"/>
</dbReference>
<dbReference type="AlphaFoldDB" id="A0A6A5YIH4"/>
<dbReference type="Pfam" id="PF06985">
    <property type="entry name" value="HET"/>
    <property type="match status" value="1"/>
</dbReference>
<evidence type="ECO:0000259" key="1">
    <source>
        <dbReference type="Pfam" id="PF06985"/>
    </source>
</evidence>
<evidence type="ECO:0000313" key="3">
    <source>
        <dbReference type="Proteomes" id="UP000799770"/>
    </source>
</evidence>
<dbReference type="OrthoDB" id="2504919at2759"/>